<dbReference type="Proteomes" id="UP000814140">
    <property type="component" value="Unassembled WGS sequence"/>
</dbReference>
<accession>A0ACB8SMF7</accession>
<sequence>MTPPRTRRWGPVRSLLALSPLLIGAPFFTIRQHYSLPTPLADLFDNATSLPQLSETQILAHAQYLSEDIGYRTVGTYEHALADKWLFDKVQVMQKDCEELVKRSGSRRKLECEVWRQEGSGSHRFDMMGKRLYKTYVNLSNIVVRVSDGTPEGKEHAVLVNAHLDSTVPSPGAADDALSVGVMLEIIRVLTHTPTWEPKHAIIFLFNHAEESLQDGSQLYSTQHPTASTVRAFINLEAAGTEGPELLFQATSEEMIKAYSKVPRPFGTVLANEVFSSGVLLSDTDFRQFELYLNVTGLDLAVVGNSYMYHTRKDLVENIQPGVAQHMADNALALLRYLSSDESPLPSLTNGYTRPTTVFFSNLGMFFLYSYSTARVLYGLLTAFSVLFVVYTYQDPAPALKKNQGGVLRAQLRGTAAILLAFVGALISANGLAVVMHRVLGKNMSWYSVELSALALYGPAALAGAFASQLLIPSVPERTVFTSMLLVQSAAAFLIQLFGFGSAALFYLSGLPLFFSLIGDHLLNGTASLSLWTYAFAQLAPLLTGTQMVCIVFDVFVPLTGRVGKEAPAEHIIASLVVFTGAYALPLAVPFAHRYGPRMLLPAVILLQAITLATVGIFSLREPFDPLHQRRLFVLSSDNITSHERYLHVGAADGAPGLESLVFDIAEQFGVPGTTAEPESMHDWNGDWDILYPFSSFMSPYKVPLPIEPGYVSPFSFGQGEFKVESINNQFDAAAGTRSLTLQITHPGVIWTVVAFDAHVLQWTLDDAPPDEFTRHHIKEASFFGIDTWSMDMVIKVPEGGGPLKINFMGMQEGAMWPGKAAAKAQGGHAMVLFEKLDAWLDQRTGGRVDAMLVGSVGGVVSV</sequence>
<gene>
    <name evidence="1" type="ORF">BV25DRAFT_1812524</name>
</gene>
<evidence type="ECO:0000313" key="1">
    <source>
        <dbReference type="EMBL" id="KAI0057402.1"/>
    </source>
</evidence>
<proteinExistence type="predicted"/>
<reference evidence="1" key="2">
    <citation type="journal article" date="2022" name="New Phytol.">
        <title>Evolutionary transition to the ectomycorrhizal habit in the genomes of a hyperdiverse lineage of mushroom-forming fungi.</title>
        <authorList>
            <person name="Looney B."/>
            <person name="Miyauchi S."/>
            <person name="Morin E."/>
            <person name="Drula E."/>
            <person name="Courty P.E."/>
            <person name="Kohler A."/>
            <person name="Kuo A."/>
            <person name="LaButti K."/>
            <person name="Pangilinan J."/>
            <person name="Lipzen A."/>
            <person name="Riley R."/>
            <person name="Andreopoulos W."/>
            <person name="He G."/>
            <person name="Johnson J."/>
            <person name="Nolan M."/>
            <person name="Tritt A."/>
            <person name="Barry K.W."/>
            <person name="Grigoriev I.V."/>
            <person name="Nagy L.G."/>
            <person name="Hibbett D."/>
            <person name="Henrissat B."/>
            <person name="Matheny P.B."/>
            <person name="Labbe J."/>
            <person name="Martin F.M."/>
        </authorList>
    </citation>
    <scope>NUCLEOTIDE SEQUENCE</scope>
    <source>
        <strain evidence="1">HHB10654</strain>
    </source>
</reference>
<protein>
    <submittedName>
        <fullName evidence="1">Uncharacterized protein</fullName>
    </submittedName>
</protein>
<organism evidence="1 2">
    <name type="scientific">Artomyces pyxidatus</name>
    <dbReference type="NCBI Taxonomy" id="48021"/>
    <lineage>
        <taxon>Eukaryota</taxon>
        <taxon>Fungi</taxon>
        <taxon>Dikarya</taxon>
        <taxon>Basidiomycota</taxon>
        <taxon>Agaricomycotina</taxon>
        <taxon>Agaricomycetes</taxon>
        <taxon>Russulales</taxon>
        <taxon>Auriscalpiaceae</taxon>
        <taxon>Artomyces</taxon>
    </lineage>
</organism>
<comment type="caution">
    <text evidence="1">The sequence shown here is derived from an EMBL/GenBank/DDBJ whole genome shotgun (WGS) entry which is preliminary data.</text>
</comment>
<dbReference type="EMBL" id="MU277248">
    <property type="protein sequence ID" value="KAI0057402.1"/>
    <property type="molecule type" value="Genomic_DNA"/>
</dbReference>
<evidence type="ECO:0000313" key="2">
    <source>
        <dbReference type="Proteomes" id="UP000814140"/>
    </source>
</evidence>
<reference evidence="1" key="1">
    <citation type="submission" date="2021-03" db="EMBL/GenBank/DDBJ databases">
        <authorList>
            <consortium name="DOE Joint Genome Institute"/>
            <person name="Ahrendt S."/>
            <person name="Looney B.P."/>
            <person name="Miyauchi S."/>
            <person name="Morin E."/>
            <person name="Drula E."/>
            <person name="Courty P.E."/>
            <person name="Chicoki N."/>
            <person name="Fauchery L."/>
            <person name="Kohler A."/>
            <person name="Kuo A."/>
            <person name="Labutti K."/>
            <person name="Pangilinan J."/>
            <person name="Lipzen A."/>
            <person name="Riley R."/>
            <person name="Andreopoulos W."/>
            <person name="He G."/>
            <person name="Johnson J."/>
            <person name="Barry K.W."/>
            <person name="Grigoriev I.V."/>
            <person name="Nagy L."/>
            <person name="Hibbett D."/>
            <person name="Henrissat B."/>
            <person name="Matheny P.B."/>
            <person name="Labbe J."/>
            <person name="Martin F."/>
        </authorList>
    </citation>
    <scope>NUCLEOTIDE SEQUENCE</scope>
    <source>
        <strain evidence="1">HHB10654</strain>
    </source>
</reference>
<keyword evidence="2" id="KW-1185">Reference proteome</keyword>
<name>A0ACB8SMF7_9AGAM</name>